<feature type="transmembrane region" description="Helical" evidence="2">
    <location>
        <begin position="88"/>
        <end position="110"/>
    </location>
</feature>
<feature type="transmembrane region" description="Helical" evidence="2">
    <location>
        <begin position="307"/>
        <end position="326"/>
    </location>
</feature>
<keyword evidence="2" id="KW-0812">Transmembrane</keyword>
<reference evidence="3 4" key="1">
    <citation type="submission" date="2021-11" db="EMBL/GenBank/DDBJ databases">
        <title>Draft genome sequence of Actinomycetospora sp. SF1 isolated from the rhizosphere soil.</title>
        <authorList>
            <person name="Duangmal K."/>
            <person name="Chantavorakit T."/>
        </authorList>
    </citation>
    <scope>NUCLEOTIDE SEQUENCE [LARGE SCALE GENOMIC DNA]</scope>
    <source>
        <strain evidence="3 4">TBRC 5722</strain>
    </source>
</reference>
<dbReference type="EMBL" id="JAJNDB010000002">
    <property type="protein sequence ID" value="MCD2194582.1"/>
    <property type="molecule type" value="Genomic_DNA"/>
</dbReference>
<protein>
    <submittedName>
        <fullName evidence="3">Spirocyclase AveC family protein</fullName>
    </submittedName>
</protein>
<name>A0ABS8P8H6_9PSEU</name>
<evidence type="ECO:0000256" key="1">
    <source>
        <dbReference type="SAM" id="MobiDB-lite"/>
    </source>
</evidence>
<sequence length="348" mass="38754">MTLAESARTSDAPGTTADHVVPDETGQDLTPQGVRRLRPEQRGPATVWAAIALVWIVVAVQAVVRWILSDDFAPAPIIGPDVMAAWQLVALRIFEGLSLLVLVVFLWFCVLRPIIRERRLSLDGKFVLGGLVAFVGDAFLNSRQYLFAWNANNINMGVWTRFLPFHDPESSSRYAESIIWGAPMYVYFCAGVAIMSAPMVTWLRRRNPAITTVKLFAAIWVFDFLFDFVAENLIIRLTNGYAYAQTFAPLTLWSGDVHQFPVYESLLVATLGSVYTWMRIMAQESPQGLCPAERGFERWRPSLQGPVRTLAVIGLCCAATLTVYHLPFNWLGLAGTSVAHLPSYMLPG</sequence>
<accession>A0ABS8P8H6</accession>
<keyword evidence="2" id="KW-1133">Transmembrane helix</keyword>
<evidence type="ECO:0000313" key="4">
    <source>
        <dbReference type="Proteomes" id="UP001199469"/>
    </source>
</evidence>
<dbReference type="RefSeq" id="WP_230734674.1">
    <property type="nucleotide sequence ID" value="NZ_JAJNDB010000002.1"/>
</dbReference>
<comment type="caution">
    <text evidence="3">The sequence shown here is derived from an EMBL/GenBank/DDBJ whole genome shotgun (WGS) entry which is preliminary data.</text>
</comment>
<feature type="transmembrane region" description="Helical" evidence="2">
    <location>
        <begin position="45"/>
        <end position="68"/>
    </location>
</feature>
<feature type="transmembrane region" description="Helical" evidence="2">
    <location>
        <begin position="215"/>
        <end position="235"/>
    </location>
</feature>
<organism evidence="3 4">
    <name type="scientific">Actinomycetospora endophytica</name>
    <dbReference type="NCBI Taxonomy" id="2291215"/>
    <lineage>
        <taxon>Bacteria</taxon>
        <taxon>Bacillati</taxon>
        <taxon>Actinomycetota</taxon>
        <taxon>Actinomycetes</taxon>
        <taxon>Pseudonocardiales</taxon>
        <taxon>Pseudonocardiaceae</taxon>
        <taxon>Actinomycetospora</taxon>
    </lineage>
</organism>
<evidence type="ECO:0000256" key="2">
    <source>
        <dbReference type="SAM" id="Phobius"/>
    </source>
</evidence>
<keyword evidence="4" id="KW-1185">Reference proteome</keyword>
<gene>
    <name evidence="3" type="ORF">LQ327_14510</name>
</gene>
<dbReference type="Proteomes" id="UP001199469">
    <property type="component" value="Unassembled WGS sequence"/>
</dbReference>
<keyword evidence="2" id="KW-0472">Membrane</keyword>
<proteinExistence type="predicted"/>
<evidence type="ECO:0000313" key="3">
    <source>
        <dbReference type="EMBL" id="MCD2194582.1"/>
    </source>
</evidence>
<feature type="region of interest" description="Disordered" evidence="1">
    <location>
        <begin position="1"/>
        <end position="31"/>
    </location>
</feature>
<feature type="transmembrane region" description="Helical" evidence="2">
    <location>
        <begin position="184"/>
        <end position="203"/>
    </location>
</feature>
<dbReference type="Pfam" id="PF17198">
    <property type="entry name" value="AveC_like"/>
    <property type="match status" value="1"/>
</dbReference>
<dbReference type="InterPro" id="IPR033459">
    <property type="entry name" value="AveC-like"/>
</dbReference>